<evidence type="ECO:0000313" key="1">
    <source>
        <dbReference type="EMBL" id="SJZ91836.1"/>
    </source>
</evidence>
<organism evidence="1 2">
    <name type="scientific">Eubacterium ruminantium</name>
    <dbReference type="NCBI Taxonomy" id="42322"/>
    <lineage>
        <taxon>Bacteria</taxon>
        <taxon>Bacillati</taxon>
        <taxon>Bacillota</taxon>
        <taxon>Clostridia</taxon>
        <taxon>Eubacteriales</taxon>
        <taxon>Eubacteriaceae</taxon>
        <taxon>Eubacterium</taxon>
    </lineage>
</organism>
<dbReference type="AlphaFoldDB" id="A0A1T4PKR6"/>
<proteinExistence type="predicted"/>
<dbReference type="EMBL" id="FUXA01000012">
    <property type="protein sequence ID" value="SJZ91836.1"/>
    <property type="molecule type" value="Genomic_DNA"/>
</dbReference>
<reference evidence="1 2" key="1">
    <citation type="submission" date="2017-02" db="EMBL/GenBank/DDBJ databases">
        <authorList>
            <person name="Peterson S.W."/>
        </authorList>
    </citation>
    <scope>NUCLEOTIDE SEQUENCE [LARGE SCALE GENOMIC DNA]</scope>
    <source>
        <strain evidence="1 2">ATCC 17233</strain>
    </source>
</reference>
<name>A0A1T4PKR6_9FIRM</name>
<dbReference type="OrthoDB" id="1854898at2"/>
<keyword evidence="2" id="KW-1185">Reference proteome</keyword>
<dbReference type="RefSeq" id="WP_078787839.1">
    <property type="nucleotide sequence ID" value="NZ_FMTO01000011.1"/>
</dbReference>
<dbReference type="Proteomes" id="UP000189857">
    <property type="component" value="Unassembled WGS sequence"/>
</dbReference>
<accession>A0A1T4PKR6</accession>
<protein>
    <submittedName>
        <fullName evidence="1">Uncharacterized protein</fullName>
    </submittedName>
</protein>
<sequence length="270" mass="30682">MYTILINKDKSLTTSVKSTLIKETTTDEIVFLMNSPEPQEEDLPDNVTIDTSYEFSTLLRYVVKSDGILKTETLVSSAEKYKDKIKFVLPKKSLFFRNGGMVELWLDITTNITVSTTVTEIDSETGEETSTTTTDSYVEEFTTLPTTLFIDNVPWEKNCPWYKDDNTIKITRGDSLNIQVELTDNNGYPYAPVEGDQVWFTVKKSAAAEDVLIRKGISTETLNLEIVESDTRNLAFGDYKYEIEVITAVNNDHYTVIKNAPFVIMEELHE</sequence>
<gene>
    <name evidence="1" type="ORF">SAMN02745110_02032</name>
</gene>
<evidence type="ECO:0000313" key="2">
    <source>
        <dbReference type="Proteomes" id="UP000189857"/>
    </source>
</evidence>